<dbReference type="Gene3D" id="2.30.30.40">
    <property type="entry name" value="SH3 Domains"/>
    <property type="match status" value="1"/>
</dbReference>
<keyword evidence="5" id="KW-1185">Reference proteome</keyword>
<sequence length="315" mass="34850">MAIFQVSRFLWSLGAVLVILPHLNLGLLSDYKICGDSECQRLLSRVQAIRDHRGKDCRFLSFRQGDTIFVYHKLTGKRNDLWAGSVCVIFQSFFPFCASLKLHSCQKSDFFCMNEFGSTYLDMDDDDDDDDDYIDQKIQIQEPETTQITQSTDDTKAESHLTTSDSPVSAQEEEEQEEDQNKNVGGSGAGFQEETHEIPVVPNQQGGSPSSSWLGSSVTGWLGLGKEDQPDSVAEGEIEDKRKETQAETSLTSSVTGWLGFGGNGKPDNGKESVKFKEETAESLTSTMTGWLSFGGGSKSETEEEQEADEDKEPT</sequence>
<dbReference type="Proteomes" id="UP000005207">
    <property type="component" value="Linkage group LG19"/>
</dbReference>
<dbReference type="PANTHER" id="PTHR23158">
    <property type="entry name" value="MELANOMA INHIBITORY ACTIVITY-RELATED"/>
    <property type="match status" value="1"/>
</dbReference>
<dbReference type="GO" id="GO:0070971">
    <property type="term" value="C:endoplasmic reticulum exit site"/>
    <property type="evidence" value="ECO:0007669"/>
    <property type="project" value="TreeGrafter"/>
</dbReference>
<reference evidence="5" key="1">
    <citation type="submission" date="2012-01" db="EMBL/GenBank/DDBJ databases">
        <title>The Genome Sequence of Oreochromis niloticus (Nile Tilapia).</title>
        <authorList>
            <consortium name="Broad Institute Genome Assembly Team"/>
            <consortium name="Broad Institute Sequencing Platform"/>
            <person name="Di Palma F."/>
            <person name="Johnson J."/>
            <person name="Lander E.S."/>
            <person name="Lindblad-Toh K."/>
        </authorList>
    </citation>
    <scope>NUCLEOTIDE SEQUENCE [LARGE SCALE GENOMIC DNA]</scope>
</reference>
<dbReference type="GO" id="GO:0005789">
    <property type="term" value="C:endoplasmic reticulum membrane"/>
    <property type="evidence" value="ECO:0007669"/>
    <property type="project" value="TreeGrafter"/>
</dbReference>
<evidence type="ECO:0000256" key="2">
    <source>
        <dbReference type="SAM" id="MobiDB-lite"/>
    </source>
</evidence>
<dbReference type="GeneTree" id="ENSGT00940000169554"/>
<feature type="chain" id="PRO_5025386886" evidence="3">
    <location>
        <begin position="27"/>
        <end position="315"/>
    </location>
</feature>
<dbReference type="GO" id="GO:0006888">
    <property type="term" value="P:endoplasmic reticulum to Golgi vesicle-mediated transport"/>
    <property type="evidence" value="ECO:0007669"/>
    <property type="project" value="TreeGrafter"/>
</dbReference>
<feature type="signal peptide" evidence="3">
    <location>
        <begin position="1"/>
        <end position="26"/>
    </location>
</feature>
<reference evidence="4" key="2">
    <citation type="submission" date="2025-08" db="UniProtKB">
        <authorList>
            <consortium name="Ensembl"/>
        </authorList>
    </citation>
    <scope>IDENTIFICATION</scope>
</reference>
<keyword evidence="1" id="KW-0175">Coiled coil</keyword>
<accession>A0A669C6R7</accession>
<dbReference type="AlphaFoldDB" id="A0A669C6R7"/>
<evidence type="ECO:0000256" key="3">
    <source>
        <dbReference type="SAM" id="SignalP"/>
    </source>
</evidence>
<dbReference type="InParanoid" id="A0A669C6R7"/>
<feature type="region of interest" description="Disordered" evidence="2">
    <location>
        <begin position="139"/>
        <end position="315"/>
    </location>
</feature>
<feature type="compositionally biased region" description="Acidic residues" evidence="2">
    <location>
        <begin position="302"/>
        <end position="315"/>
    </location>
</feature>
<proteinExistence type="predicted"/>
<feature type="compositionally biased region" description="Low complexity" evidence="2">
    <location>
        <begin position="206"/>
        <end position="221"/>
    </location>
</feature>
<dbReference type="OMA" id="SFFPFCA"/>
<dbReference type="GO" id="GO:0009306">
    <property type="term" value="P:protein secretion"/>
    <property type="evidence" value="ECO:0007669"/>
    <property type="project" value="TreeGrafter"/>
</dbReference>
<dbReference type="Ensembl" id="ENSONIT00000050730.1">
    <property type="protein sequence ID" value="ENSONIP00000043488.1"/>
    <property type="gene ID" value="ENSONIG00000042151.1"/>
</dbReference>
<dbReference type="InterPro" id="IPR051500">
    <property type="entry name" value="cTAGE_MIA/OTOR"/>
</dbReference>
<dbReference type="GO" id="GO:0035459">
    <property type="term" value="P:vesicle cargo loading"/>
    <property type="evidence" value="ECO:0007669"/>
    <property type="project" value="TreeGrafter"/>
</dbReference>
<keyword evidence="3" id="KW-0732">Signal</keyword>
<feature type="compositionally biased region" description="Low complexity" evidence="2">
    <location>
        <begin position="139"/>
        <end position="150"/>
    </location>
</feature>
<protein>
    <submittedName>
        <fullName evidence="4">Uncharacterized protein</fullName>
    </submittedName>
</protein>
<name>A0A669C6R7_ORENI</name>
<evidence type="ECO:0000256" key="1">
    <source>
        <dbReference type="ARBA" id="ARBA00023054"/>
    </source>
</evidence>
<feature type="compositionally biased region" description="Polar residues" evidence="2">
    <location>
        <begin position="247"/>
        <end position="256"/>
    </location>
</feature>
<dbReference type="SUPFAM" id="SSF50044">
    <property type="entry name" value="SH3-domain"/>
    <property type="match status" value="1"/>
</dbReference>
<reference evidence="4" key="3">
    <citation type="submission" date="2025-09" db="UniProtKB">
        <authorList>
            <consortium name="Ensembl"/>
        </authorList>
    </citation>
    <scope>IDENTIFICATION</scope>
</reference>
<feature type="compositionally biased region" description="Polar residues" evidence="2">
    <location>
        <begin position="160"/>
        <end position="169"/>
    </location>
</feature>
<dbReference type="InterPro" id="IPR036028">
    <property type="entry name" value="SH3-like_dom_sf"/>
</dbReference>
<organism evidence="4 5">
    <name type="scientific">Oreochromis niloticus</name>
    <name type="common">Nile tilapia</name>
    <name type="synonym">Tilapia nilotica</name>
    <dbReference type="NCBI Taxonomy" id="8128"/>
    <lineage>
        <taxon>Eukaryota</taxon>
        <taxon>Metazoa</taxon>
        <taxon>Chordata</taxon>
        <taxon>Craniata</taxon>
        <taxon>Vertebrata</taxon>
        <taxon>Euteleostomi</taxon>
        <taxon>Actinopterygii</taxon>
        <taxon>Neopterygii</taxon>
        <taxon>Teleostei</taxon>
        <taxon>Neoteleostei</taxon>
        <taxon>Acanthomorphata</taxon>
        <taxon>Ovalentaria</taxon>
        <taxon>Cichlomorphae</taxon>
        <taxon>Cichliformes</taxon>
        <taxon>Cichlidae</taxon>
        <taxon>African cichlids</taxon>
        <taxon>Pseudocrenilabrinae</taxon>
        <taxon>Oreochromini</taxon>
        <taxon>Oreochromis</taxon>
    </lineage>
</organism>
<evidence type="ECO:0000313" key="5">
    <source>
        <dbReference type="Proteomes" id="UP000005207"/>
    </source>
</evidence>
<dbReference type="PANTHER" id="PTHR23158:SF38">
    <property type="entry name" value="MELANOMA INHIBITORY ACTIVITY PROTEIN 2"/>
    <property type="match status" value="1"/>
</dbReference>
<feature type="compositionally biased region" description="Basic and acidic residues" evidence="2">
    <location>
        <begin position="268"/>
        <end position="280"/>
    </location>
</feature>
<evidence type="ECO:0000313" key="4">
    <source>
        <dbReference type="Ensembl" id="ENSONIP00000043488.1"/>
    </source>
</evidence>